<comment type="similarity">
    <text evidence="2">Belongs to the ABC transporter superfamily.</text>
</comment>
<dbReference type="PANTHER" id="PTHR43553:SF19">
    <property type="entry name" value="HMP_THIAMINE IMPORT ATP-BINDING PROTEIN YKOD-RELATED"/>
    <property type="match status" value="1"/>
</dbReference>
<dbReference type="InterPro" id="IPR015856">
    <property type="entry name" value="ABC_transpr_CbiO/EcfA_su"/>
</dbReference>
<keyword evidence="3" id="KW-0813">Transport</keyword>
<evidence type="ECO:0000256" key="5">
    <source>
        <dbReference type="ARBA" id="ARBA00022741"/>
    </source>
</evidence>
<dbReference type="eggNOG" id="COG4172">
    <property type="taxonomic scope" value="Bacteria"/>
</dbReference>
<dbReference type="FunFam" id="3.40.50.300:FF:000224">
    <property type="entry name" value="Energy-coupling factor transporter ATP-binding protein EcfA"/>
    <property type="match status" value="1"/>
</dbReference>
<dbReference type="SUPFAM" id="SSF52540">
    <property type="entry name" value="P-loop containing nucleoside triphosphate hydrolases"/>
    <property type="match status" value="2"/>
</dbReference>
<sequence>MRAGIAGMEQMVHKKIVEMENVSFVYDGEELPVWQGLNCYFEEGTVNLLLGPSGCGKSTLLYMLNGIIPNFYEGKAEGHIWFKGEDILTKRTKDMVRHMGMVFQNPETQFCTFTVEDEIAFGLENENTPQEEMDRRIDEALGMVGMRALRSTLLTSLSGGQKQKIAIASVLAMQPEILILDEPTANLDAASRSEVFSLLGQLVGRYGKTIILVEHNLEHLLDKAGHVIVMDGGNKVCLEGSAPSVIRSLVYDENYRGLNIFLPEKYLIMKEWINALDHIPQVRNFQKQQLLCGEGDILPVRRFAELLRELAVFPPADRSAAVSARARENVVEANSLAYAYGGQADKVLKSVDVEIGREEFVAVVGANGAGKSTFLKVLFRVLSPYGGSVKADGRELDCCDKKRLYRDFGLVFQNPEDQFVTNNVFDELMFSLKKNGMDETEKKKRAAGMLERFHLSSEKNKSPFLLSQGQKRRLSVAAMLLTGQKVLILDEPTYGQDFDNQRELMELMLELNREGVTIIVVTHDMTLVADYAKKVVVLADGQTEFCGAPEDIFRDADAVRKGKLEVPSVWRFSEELHKYAEEVPLFVSRKQMTDYLIRCVKEA</sequence>
<dbReference type="InterPro" id="IPR003593">
    <property type="entry name" value="AAA+_ATPase"/>
</dbReference>
<comment type="caution">
    <text evidence="10">The sequence shown here is derived from an EMBL/GenBank/DDBJ whole genome shotgun (WGS) entry which is preliminary data.</text>
</comment>
<evidence type="ECO:0000256" key="8">
    <source>
        <dbReference type="ARBA" id="ARBA00023136"/>
    </source>
</evidence>
<dbReference type="Proteomes" id="UP000004893">
    <property type="component" value="Unassembled WGS sequence"/>
</dbReference>
<keyword evidence="6 10" id="KW-0067">ATP-binding</keyword>
<evidence type="ECO:0000256" key="3">
    <source>
        <dbReference type="ARBA" id="ARBA00022448"/>
    </source>
</evidence>
<dbReference type="InterPro" id="IPR027417">
    <property type="entry name" value="P-loop_NTPase"/>
</dbReference>
<dbReference type="STRING" id="553973.CLOHYLEM_04951"/>
<evidence type="ECO:0000256" key="1">
    <source>
        <dbReference type="ARBA" id="ARBA00004202"/>
    </source>
</evidence>
<keyword evidence="5" id="KW-0547">Nucleotide-binding</keyword>
<dbReference type="PROSITE" id="PS50893">
    <property type="entry name" value="ABC_TRANSPORTER_2"/>
    <property type="match status" value="2"/>
</dbReference>
<dbReference type="InterPro" id="IPR050095">
    <property type="entry name" value="ECF_ABC_transporter_ATP-bd"/>
</dbReference>
<protein>
    <submittedName>
        <fullName evidence="10">ABC transporter, ATP-binding protein</fullName>
    </submittedName>
</protein>
<dbReference type="GO" id="GO:0016887">
    <property type="term" value="F:ATP hydrolysis activity"/>
    <property type="evidence" value="ECO:0007669"/>
    <property type="project" value="InterPro"/>
</dbReference>
<evidence type="ECO:0000256" key="2">
    <source>
        <dbReference type="ARBA" id="ARBA00005417"/>
    </source>
</evidence>
<dbReference type="GO" id="GO:0043190">
    <property type="term" value="C:ATP-binding cassette (ABC) transporter complex"/>
    <property type="evidence" value="ECO:0007669"/>
    <property type="project" value="TreeGrafter"/>
</dbReference>
<dbReference type="PANTHER" id="PTHR43553">
    <property type="entry name" value="HEAVY METAL TRANSPORTER"/>
    <property type="match status" value="1"/>
</dbReference>
<name>C0BYR2_9FIRM</name>
<evidence type="ECO:0000256" key="7">
    <source>
        <dbReference type="ARBA" id="ARBA00022967"/>
    </source>
</evidence>
<evidence type="ECO:0000313" key="11">
    <source>
        <dbReference type="Proteomes" id="UP000004893"/>
    </source>
</evidence>
<dbReference type="Gene3D" id="3.40.50.300">
    <property type="entry name" value="P-loop containing nucleotide triphosphate hydrolases"/>
    <property type="match status" value="2"/>
</dbReference>
<dbReference type="HOGENOM" id="CLU_000604_86_7_9"/>
<dbReference type="PROSITE" id="PS00211">
    <property type="entry name" value="ABC_TRANSPORTER_1"/>
    <property type="match status" value="2"/>
</dbReference>
<dbReference type="EMBL" id="ABYI02000018">
    <property type="protein sequence ID" value="EEG74990.1"/>
    <property type="molecule type" value="Genomic_DNA"/>
</dbReference>
<dbReference type="CDD" id="cd03225">
    <property type="entry name" value="ABC_cobalt_CbiO_domain1"/>
    <property type="match status" value="2"/>
</dbReference>
<accession>C0BYR2</accession>
<comment type="subcellular location">
    <subcellularLocation>
        <location evidence="1">Cell membrane</location>
        <topology evidence="1">Peripheral membrane protein</topology>
    </subcellularLocation>
</comment>
<feature type="domain" description="ABC transporter" evidence="9">
    <location>
        <begin position="17"/>
        <end position="258"/>
    </location>
</feature>
<organism evidence="10 11">
    <name type="scientific">[Clostridium] hylemonae DSM 15053</name>
    <dbReference type="NCBI Taxonomy" id="553973"/>
    <lineage>
        <taxon>Bacteria</taxon>
        <taxon>Bacillati</taxon>
        <taxon>Bacillota</taxon>
        <taxon>Clostridia</taxon>
        <taxon>Lachnospirales</taxon>
        <taxon>Lachnospiraceae</taxon>
    </lineage>
</organism>
<keyword evidence="4" id="KW-1003">Cell membrane</keyword>
<evidence type="ECO:0000259" key="9">
    <source>
        <dbReference type="PROSITE" id="PS50893"/>
    </source>
</evidence>
<dbReference type="GO" id="GO:0005524">
    <property type="term" value="F:ATP binding"/>
    <property type="evidence" value="ECO:0007669"/>
    <property type="project" value="UniProtKB-KW"/>
</dbReference>
<dbReference type="OrthoDB" id="501320at2"/>
<keyword evidence="11" id="KW-1185">Reference proteome</keyword>
<dbReference type="GO" id="GO:0042626">
    <property type="term" value="F:ATPase-coupled transmembrane transporter activity"/>
    <property type="evidence" value="ECO:0007669"/>
    <property type="project" value="TreeGrafter"/>
</dbReference>
<dbReference type="Pfam" id="PF00005">
    <property type="entry name" value="ABC_tran"/>
    <property type="match status" value="2"/>
</dbReference>
<feature type="domain" description="ABC transporter" evidence="9">
    <location>
        <begin position="331"/>
        <end position="565"/>
    </location>
</feature>
<reference evidence="10" key="2">
    <citation type="submission" date="2013-06" db="EMBL/GenBank/DDBJ databases">
        <title>Draft genome sequence of Clostridium hylemonae (DSM 15053).</title>
        <authorList>
            <person name="Sudarsanam P."/>
            <person name="Ley R."/>
            <person name="Guruge J."/>
            <person name="Turnbaugh P.J."/>
            <person name="Mahowald M."/>
            <person name="Liep D."/>
            <person name="Gordon J."/>
        </authorList>
    </citation>
    <scope>NUCLEOTIDE SEQUENCE</scope>
    <source>
        <strain evidence="10">DSM 15053</strain>
    </source>
</reference>
<dbReference type="AlphaFoldDB" id="C0BYR2"/>
<evidence type="ECO:0000313" key="10">
    <source>
        <dbReference type="EMBL" id="EEG74990.1"/>
    </source>
</evidence>
<reference evidence="10" key="1">
    <citation type="submission" date="2009-02" db="EMBL/GenBank/DDBJ databases">
        <authorList>
            <person name="Fulton L."/>
            <person name="Clifton S."/>
            <person name="Fulton B."/>
            <person name="Xu J."/>
            <person name="Minx P."/>
            <person name="Pepin K.H."/>
            <person name="Johnson M."/>
            <person name="Bhonagiri V."/>
            <person name="Nash W.E."/>
            <person name="Mardis E.R."/>
            <person name="Wilson R.K."/>
        </authorList>
    </citation>
    <scope>NUCLEOTIDE SEQUENCE [LARGE SCALE GENOMIC DNA]</scope>
    <source>
        <strain evidence="10">DSM 15053</strain>
    </source>
</reference>
<keyword evidence="7" id="KW-1278">Translocase</keyword>
<dbReference type="NCBIfam" id="NF010167">
    <property type="entry name" value="PRK13648.1"/>
    <property type="match status" value="2"/>
</dbReference>
<evidence type="ECO:0000256" key="4">
    <source>
        <dbReference type="ARBA" id="ARBA00022475"/>
    </source>
</evidence>
<dbReference type="InterPro" id="IPR017871">
    <property type="entry name" value="ABC_transporter-like_CS"/>
</dbReference>
<keyword evidence="8" id="KW-0472">Membrane</keyword>
<dbReference type="InterPro" id="IPR003439">
    <property type="entry name" value="ABC_transporter-like_ATP-bd"/>
</dbReference>
<dbReference type="RefSeq" id="WP_006442284.1">
    <property type="nucleotide sequence ID" value="NZ_CP036524.1"/>
</dbReference>
<gene>
    <name evidence="10" type="ORF">CLOHYLEM_04951</name>
</gene>
<evidence type="ECO:0000256" key="6">
    <source>
        <dbReference type="ARBA" id="ARBA00022840"/>
    </source>
</evidence>
<proteinExistence type="inferred from homology"/>
<dbReference type="SMART" id="SM00382">
    <property type="entry name" value="AAA"/>
    <property type="match status" value="2"/>
</dbReference>